<feature type="transmembrane region" description="Helical" evidence="2">
    <location>
        <begin position="32"/>
        <end position="52"/>
    </location>
</feature>
<name>A0ABP9W0W2_9BACT</name>
<evidence type="ECO:0000313" key="3">
    <source>
        <dbReference type="EMBL" id="GAA5511017.1"/>
    </source>
</evidence>
<protein>
    <recommendedName>
        <fullName evidence="5">Capsule assembly protein Wzi</fullName>
    </recommendedName>
</protein>
<keyword evidence="4" id="KW-1185">Reference proteome</keyword>
<keyword evidence="2" id="KW-1133">Transmembrane helix</keyword>
<keyword evidence="2" id="KW-0812">Transmembrane</keyword>
<proteinExistence type="predicted"/>
<feature type="compositionally biased region" description="Low complexity" evidence="1">
    <location>
        <begin position="72"/>
        <end position="83"/>
    </location>
</feature>
<feature type="compositionally biased region" description="Polar residues" evidence="1">
    <location>
        <begin position="198"/>
        <end position="210"/>
    </location>
</feature>
<reference evidence="3 4" key="1">
    <citation type="submission" date="2024-02" db="EMBL/GenBank/DDBJ databases">
        <title>Rhodopirellula caenicola NBRC 110016.</title>
        <authorList>
            <person name="Ichikawa N."/>
            <person name="Katano-Makiyama Y."/>
            <person name="Hidaka K."/>
        </authorList>
    </citation>
    <scope>NUCLEOTIDE SEQUENCE [LARGE SCALE GENOMIC DNA]</scope>
    <source>
        <strain evidence="3 4">NBRC 110016</strain>
    </source>
</reference>
<organism evidence="3 4">
    <name type="scientific">Novipirellula caenicola</name>
    <dbReference type="NCBI Taxonomy" id="1536901"/>
    <lineage>
        <taxon>Bacteria</taxon>
        <taxon>Pseudomonadati</taxon>
        <taxon>Planctomycetota</taxon>
        <taxon>Planctomycetia</taxon>
        <taxon>Pirellulales</taxon>
        <taxon>Pirellulaceae</taxon>
        <taxon>Novipirellula</taxon>
    </lineage>
</organism>
<keyword evidence="2" id="KW-0472">Membrane</keyword>
<feature type="region of interest" description="Disordered" evidence="1">
    <location>
        <begin position="60"/>
        <end position="94"/>
    </location>
</feature>
<dbReference type="RefSeq" id="WP_345689381.1">
    <property type="nucleotide sequence ID" value="NZ_BAABRO010000032.1"/>
</dbReference>
<dbReference type="EMBL" id="BAABRO010000032">
    <property type="protein sequence ID" value="GAA5511017.1"/>
    <property type="molecule type" value="Genomic_DNA"/>
</dbReference>
<sequence length="647" mass="71187">MKQTINIVDSVANQLPADRRTTARRFAGRCNVAVRVCLGIAAVAGIVGLSGFSHAKSPTRLPSVQHPTRLPPVQSAAPQVAAESETDSEHDTSMPITREESVWVLPETEFLTDRFYQSLQSRVSQRPEHETLPSVADPVSSGMLEFPDPVLRLNQPADFDPPLLVFQDGVDSSTNATNDLSSDPGRDGSPPASRDFSSDFSPTPIPNSSMYHDGQREQLPYDAKSDVPTQYPLVQWGRQWYGDGITPKGIDCFGPTNLVRPEFYIYGDYRTGIAAGRNAAGRTDNLASRLNLDLDLQLTDTDRLHAFVGPLDNNNQFTRWEKVGDDIKYRSEFDLTPVTGFYEGDLGVLMGASQSRTSPFELPFTIGLVPLLFQNGIWMEDAVTGAAFALPSGHSRLLNWSNFDATFFAIVDQINSAAFGSDEHAAQAFGTAWFIEAYGGYIETGYAYVRDRNQSERSYHNITASFTRRYFDRISNSVRVIVNAGQDLAKDDRTADGALLLVENSWITANPLTFVPYANFFYGWDRPQSVARAAGSGGILRNTGINFESDGLNGFATLDPTAADTAGGAVGVDLIADDLGHQWLLELAYVTPHGNGNPAVPADQFAAGTRYQMPLTNATLLRFDVMYGWRGELPDVYGTRMEYRWKF</sequence>
<dbReference type="Proteomes" id="UP001416858">
    <property type="component" value="Unassembled WGS sequence"/>
</dbReference>
<feature type="region of interest" description="Disordered" evidence="1">
    <location>
        <begin position="162"/>
        <end position="213"/>
    </location>
</feature>
<evidence type="ECO:0000256" key="2">
    <source>
        <dbReference type="SAM" id="Phobius"/>
    </source>
</evidence>
<evidence type="ECO:0000256" key="1">
    <source>
        <dbReference type="SAM" id="MobiDB-lite"/>
    </source>
</evidence>
<comment type="caution">
    <text evidence="3">The sequence shown here is derived from an EMBL/GenBank/DDBJ whole genome shotgun (WGS) entry which is preliminary data.</text>
</comment>
<evidence type="ECO:0008006" key="5">
    <source>
        <dbReference type="Google" id="ProtNLM"/>
    </source>
</evidence>
<feature type="compositionally biased region" description="Polar residues" evidence="1">
    <location>
        <begin position="170"/>
        <end position="181"/>
    </location>
</feature>
<gene>
    <name evidence="3" type="ORF">Rcae01_06530</name>
</gene>
<accession>A0ABP9W0W2</accession>
<evidence type="ECO:0000313" key="4">
    <source>
        <dbReference type="Proteomes" id="UP001416858"/>
    </source>
</evidence>